<name>A0AAV3NL18_LITER</name>
<comment type="caution">
    <text evidence="1">The sequence shown here is derived from an EMBL/GenBank/DDBJ whole genome shotgun (WGS) entry which is preliminary data.</text>
</comment>
<accession>A0AAV3NL18</accession>
<protein>
    <recommendedName>
        <fullName evidence="3">Retrotransposon Copia-like N-terminal domain-containing protein</fullName>
    </recommendedName>
</protein>
<sequence>MIMPTVVYSRSSTISNIKNYVSQVLDFSNYPIWQSMFLPVLESHGVLHHVDGTTSWPPSFISTDDNALLPNSVYMEWKRVDAMVLSWIQATVSLDILRSLIQPGLTLTARDAWVRIESLFLSQAQSQEVQLKPDFINFKMDSLAAKPIQSKAHSMYTF</sequence>
<dbReference type="PANTHER" id="PTHR47481">
    <property type="match status" value="1"/>
</dbReference>
<dbReference type="AlphaFoldDB" id="A0AAV3NL18"/>
<organism evidence="1 2">
    <name type="scientific">Lithospermum erythrorhizon</name>
    <name type="common">Purple gromwell</name>
    <name type="synonym">Lithospermum officinale var. erythrorhizon</name>
    <dbReference type="NCBI Taxonomy" id="34254"/>
    <lineage>
        <taxon>Eukaryota</taxon>
        <taxon>Viridiplantae</taxon>
        <taxon>Streptophyta</taxon>
        <taxon>Embryophyta</taxon>
        <taxon>Tracheophyta</taxon>
        <taxon>Spermatophyta</taxon>
        <taxon>Magnoliopsida</taxon>
        <taxon>eudicotyledons</taxon>
        <taxon>Gunneridae</taxon>
        <taxon>Pentapetalae</taxon>
        <taxon>asterids</taxon>
        <taxon>lamiids</taxon>
        <taxon>Boraginales</taxon>
        <taxon>Boraginaceae</taxon>
        <taxon>Boraginoideae</taxon>
        <taxon>Lithospermeae</taxon>
        <taxon>Lithospermum</taxon>
    </lineage>
</organism>
<reference evidence="1 2" key="1">
    <citation type="submission" date="2024-01" db="EMBL/GenBank/DDBJ databases">
        <title>The complete chloroplast genome sequence of Lithospermum erythrorhizon: insights into the phylogenetic relationship among Boraginaceae species and the maternal lineages of purple gromwells.</title>
        <authorList>
            <person name="Okada T."/>
            <person name="Watanabe K."/>
        </authorList>
    </citation>
    <scope>NUCLEOTIDE SEQUENCE [LARGE SCALE GENOMIC DNA]</scope>
</reference>
<keyword evidence="2" id="KW-1185">Reference proteome</keyword>
<dbReference type="PANTHER" id="PTHR47481:SF29">
    <property type="entry name" value="RETROTRANSPOSON GAG DOMAIN-CONTAINING PROTEIN"/>
    <property type="match status" value="1"/>
</dbReference>
<evidence type="ECO:0000313" key="1">
    <source>
        <dbReference type="EMBL" id="GAA0140025.1"/>
    </source>
</evidence>
<dbReference type="Proteomes" id="UP001454036">
    <property type="component" value="Unassembled WGS sequence"/>
</dbReference>
<dbReference type="Pfam" id="PF14223">
    <property type="entry name" value="Retrotran_gag_2"/>
    <property type="match status" value="1"/>
</dbReference>
<evidence type="ECO:0000313" key="2">
    <source>
        <dbReference type="Proteomes" id="UP001454036"/>
    </source>
</evidence>
<dbReference type="EMBL" id="BAABME010000140">
    <property type="protein sequence ID" value="GAA0140025.1"/>
    <property type="molecule type" value="Genomic_DNA"/>
</dbReference>
<gene>
    <name evidence="1" type="ORF">LIER_01453</name>
</gene>
<proteinExistence type="predicted"/>
<evidence type="ECO:0008006" key="3">
    <source>
        <dbReference type="Google" id="ProtNLM"/>
    </source>
</evidence>